<dbReference type="InterPro" id="IPR036291">
    <property type="entry name" value="NAD(P)-bd_dom_sf"/>
</dbReference>
<keyword evidence="2" id="KW-0560">Oxidoreductase</keyword>
<proteinExistence type="inferred from homology"/>
<dbReference type="Gene3D" id="3.40.50.720">
    <property type="entry name" value="NAD(P)-binding Rossmann-like Domain"/>
    <property type="match status" value="1"/>
</dbReference>
<gene>
    <name evidence="3" type="ORF">F4Y60_10135</name>
</gene>
<dbReference type="InterPro" id="IPR002347">
    <property type="entry name" value="SDR_fam"/>
</dbReference>
<comment type="caution">
    <text evidence="3">The sequence shown here is derived from an EMBL/GenBank/DDBJ whole genome shotgun (WGS) entry which is preliminary data.</text>
</comment>
<dbReference type="EMBL" id="VXRY01000408">
    <property type="protein sequence ID" value="MXY34420.1"/>
    <property type="molecule type" value="Genomic_DNA"/>
</dbReference>
<dbReference type="SUPFAM" id="SSF51735">
    <property type="entry name" value="NAD(P)-binding Rossmann-fold domains"/>
    <property type="match status" value="1"/>
</dbReference>
<evidence type="ECO:0000256" key="1">
    <source>
        <dbReference type="ARBA" id="ARBA00006484"/>
    </source>
</evidence>
<feature type="non-terminal residue" evidence="3">
    <location>
        <position position="139"/>
    </location>
</feature>
<accession>A0A6B0Y3Z5</accession>
<reference evidence="3" key="1">
    <citation type="submission" date="2019-09" db="EMBL/GenBank/DDBJ databases">
        <title>Characterisation of the sponge microbiome using genome-centric metagenomics.</title>
        <authorList>
            <person name="Engelberts J.P."/>
            <person name="Robbins S.J."/>
            <person name="De Goeij J.M."/>
            <person name="Aranda M."/>
            <person name="Bell S.C."/>
            <person name="Webster N.S."/>
        </authorList>
    </citation>
    <scope>NUCLEOTIDE SEQUENCE</scope>
    <source>
        <strain evidence="3">SB0664_bin_43</strain>
    </source>
</reference>
<protein>
    <submittedName>
        <fullName evidence="3">SDR family NAD(P)-dependent oxidoreductase</fullName>
    </submittedName>
</protein>
<dbReference type="GO" id="GO:0016616">
    <property type="term" value="F:oxidoreductase activity, acting on the CH-OH group of donors, NAD or NADP as acceptor"/>
    <property type="evidence" value="ECO:0007669"/>
    <property type="project" value="TreeGrafter"/>
</dbReference>
<dbReference type="AlphaFoldDB" id="A0A6B0Y3Z5"/>
<dbReference type="PANTHER" id="PTHR42760:SF133">
    <property type="entry name" value="3-OXOACYL-[ACYL-CARRIER-PROTEIN] REDUCTASE"/>
    <property type="match status" value="1"/>
</dbReference>
<name>A0A6B0Y3Z5_9RHOB</name>
<dbReference type="PANTHER" id="PTHR42760">
    <property type="entry name" value="SHORT-CHAIN DEHYDROGENASES/REDUCTASES FAMILY MEMBER"/>
    <property type="match status" value="1"/>
</dbReference>
<sequence length="139" mass="14033">MQIAVTGHCLITGGAGAMGAATARLAARNGYAVSLVSLEAERASAEALVREIAEGGGAASFVSADVSSESDVVEAYRTAAETFGPPTGVLHAAGTFVGDMVRDLNFEAISRLLAVNVTGLMICCREAARLMSTRSGGPG</sequence>
<evidence type="ECO:0000313" key="3">
    <source>
        <dbReference type="EMBL" id="MXY34420.1"/>
    </source>
</evidence>
<dbReference type="CDD" id="cd05233">
    <property type="entry name" value="SDR_c"/>
    <property type="match status" value="1"/>
</dbReference>
<dbReference type="Pfam" id="PF00106">
    <property type="entry name" value="adh_short"/>
    <property type="match status" value="1"/>
</dbReference>
<comment type="similarity">
    <text evidence="1">Belongs to the short-chain dehydrogenases/reductases (SDR) family.</text>
</comment>
<organism evidence="3">
    <name type="scientific">Boseongicola sp. SB0664_bin_43</name>
    <dbReference type="NCBI Taxonomy" id="2604844"/>
    <lineage>
        <taxon>Bacteria</taxon>
        <taxon>Pseudomonadati</taxon>
        <taxon>Pseudomonadota</taxon>
        <taxon>Alphaproteobacteria</taxon>
        <taxon>Rhodobacterales</taxon>
        <taxon>Paracoccaceae</taxon>
        <taxon>Boseongicola</taxon>
    </lineage>
</organism>
<evidence type="ECO:0000256" key="2">
    <source>
        <dbReference type="ARBA" id="ARBA00023002"/>
    </source>
</evidence>